<organism evidence="1 2">
    <name type="scientific">Macroventuria anomochaeta</name>
    <dbReference type="NCBI Taxonomy" id="301207"/>
    <lineage>
        <taxon>Eukaryota</taxon>
        <taxon>Fungi</taxon>
        <taxon>Dikarya</taxon>
        <taxon>Ascomycota</taxon>
        <taxon>Pezizomycotina</taxon>
        <taxon>Dothideomycetes</taxon>
        <taxon>Pleosporomycetidae</taxon>
        <taxon>Pleosporales</taxon>
        <taxon>Pleosporineae</taxon>
        <taxon>Didymellaceae</taxon>
        <taxon>Macroventuria</taxon>
    </lineage>
</organism>
<protein>
    <submittedName>
        <fullName evidence="1">NAD(P)-binding protein</fullName>
    </submittedName>
</protein>
<keyword evidence="2" id="KW-1185">Reference proteome</keyword>
<reference evidence="1" key="1">
    <citation type="journal article" date="2020" name="Stud. Mycol.">
        <title>101 Dothideomycetes genomes: a test case for predicting lifestyles and emergence of pathogens.</title>
        <authorList>
            <person name="Haridas S."/>
            <person name="Albert R."/>
            <person name="Binder M."/>
            <person name="Bloem J."/>
            <person name="Labutti K."/>
            <person name="Salamov A."/>
            <person name="Andreopoulos B."/>
            <person name="Baker S."/>
            <person name="Barry K."/>
            <person name="Bills G."/>
            <person name="Bluhm B."/>
            <person name="Cannon C."/>
            <person name="Castanera R."/>
            <person name="Culley D."/>
            <person name="Daum C."/>
            <person name="Ezra D."/>
            <person name="Gonzalez J."/>
            <person name="Henrissat B."/>
            <person name="Kuo A."/>
            <person name="Liang C."/>
            <person name="Lipzen A."/>
            <person name="Lutzoni F."/>
            <person name="Magnuson J."/>
            <person name="Mondo S."/>
            <person name="Nolan M."/>
            <person name="Ohm R."/>
            <person name="Pangilinan J."/>
            <person name="Park H.-J."/>
            <person name="Ramirez L."/>
            <person name="Alfaro M."/>
            <person name="Sun H."/>
            <person name="Tritt A."/>
            <person name="Yoshinaga Y."/>
            <person name="Zwiers L.-H."/>
            <person name="Turgeon B."/>
            <person name="Goodwin S."/>
            <person name="Spatafora J."/>
            <person name="Crous P."/>
            <person name="Grigoriev I."/>
        </authorList>
    </citation>
    <scope>NUCLEOTIDE SEQUENCE</scope>
    <source>
        <strain evidence="1">CBS 525.71</strain>
    </source>
</reference>
<dbReference type="Proteomes" id="UP000799754">
    <property type="component" value="Unassembled WGS sequence"/>
</dbReference>
<evidence type="ECO:0000313" key="2">
    <source>
        <dbReference type="Proteomes" id="UP000799754"/>
    </source>
</evidence>
<name>A0ACB6SC83_9PLEO</name>
<proteinExistence type="predicted"/>
<sequence>MPSWTGTSDTNATEHPRTFKEKVVTVAGASRGVGLATAKYVLARGAFVLISSSSAANIAKARAEIPEIPNCEDRVLNFICDITKLEQVEAWIWETVKRFGRIDCCANLSALEHWRDVVDVNMTGMFHLLREQLKVVSDKYASFGQGAYIASKHGLMGLIKVAAFGAASKGIRVNAINPGIRTEMLAKPFIQPDGSKFISSGEMLPQLFRRLAEPEEIISAICYFLSDDG</sequence>
<dbReference type="EMBL" id="MU006705">
    <property type="protein sequence ID" value="KAF2631210.1"/>
    <property type="molecule type" value="Genomic_DNA"/>
</dbReference>
<comment type="caution">
    <text evidence="1">The sequence shown here is derived from an EMBL/GenBank/DDBJ whole genome shotgun (WGS) entry which is preliminary data.</text>
</comment>
<accession>A0ACB6SC83</accession>
<evidence type="ECO:0000313" key="1">
    <source>
        <dbReference type="EMBL" id="KAF2631210.1"/>
    </source>
</evidence>
<gene>
    <name evidence="1" type="ORF">BU25DRAFT_437737</name>
</gene>